<proteinExistence type="inferred from homology"/>
<dbReference type="PANTHER" id="PTHR33269:SF17">
    <property type="entry name" value="NADH-UBIQUINONE OXIDOREDUCTASE CHAIN 6"/>
    <property type="match status" value="1"/>
</dbReference>
<dbReference type="InterPro" id="IPR001457">
    <property type="entry name" value="NADH_UbQ/plastoQ_OxRdtase_su6"/>
</dbReference>
<feature type="transmembrane region" description="Helical" evidence="2">
    <location>
        <begin position="20"/>
        <end position="37"/>
    </location>
</feature>
<keyword evidence="1 2" id="KW-0496">Mitochondrion</keyword>
<dbReference type="InterPro" id="IPR042106">
    <property type="entry name" value="Nuo/plastoQ_OxRdtase_6_NuoJ"/>
</dbReference>
<accession>A0A5B8HMY5</accession>
<geneLocation type="mitochondrion" evidence="3"/>
<evidence type="ECO:0000256" key="1">
    <source>
        <dbReference type="ARBA" id="ARBA00023128"/>
    </source>
</evidence>
<comment type="catalytic activity">
    <reaction evidence="2">
        <text>a ubiquinone + NADH + 5 H(+)(in) = a ubiquinol + NAD(+) + 4 H(+)(out)</text>
        <dbReference type="Rhea" id="RHEA:29091"/>
        <dbReference type="Rhea" id="RHEA-COMP:9565"/>
        <dbReference type="Rhea" id="RHEA-COMP:9566"/>
        <dbReference type="ChEBI" id="CHEBI:15378"/>
        <dbReference type="ChEBI" id="CHEBI:16389"/>
        <dbReference type="ChEBI" id="CHEBI:17976"/>
        <dbReference type="ChEBI" id="CHEBI:57540"/>
        <dbReference type="ChEBI" id="CHEBI:57945"/>
        <dbReference type="EC" id="7.1.1.2"/>
    </reaction>
</comment>
<keyword evidence="2" id="KW-0813">Transport</keyword>
<keyword evidence="2" id="KW-0812">Transmembrane</keyword>
<keyword evidence="2" id="KW-0830">Ubiquinone</keyword>
<dbReference type="GeneID" id="41662930"/>
<evidence type="ECO:0000256" key="2">
    <source>
        <dbReference type="RuleBase" id="RU004430"/>
    </source>
</evidence>
<name>A0A5B8HMY5_9LECA</name>
<dbReference type="GO" id="GO:0031966">
    <property type="term" value="C:mitochondrial membrane"/>
    <property type="evidence" value="ECO:0007669"/>
    <property type="project" value="UniProtKB-SubCell"/>
</dbReference>
<feature type="transmembrane region" description="Helical" evidence="2">
    <location>
        <begin position="71"/>
        <end position="91"/>
    </location>
</feature>
<dbReference type="Gene3D" id="1.20.120.1200">
    <property type="entry name" value="NADH-ubiquinone/plastoquinone oxidoreductase chain 6, subunit NuoJ"/>
    <property type="match status" value="1"/>
</dbReference>
<keyword evidence="2" id="KW-0520">NAD</keyword>
<feature type="transmembrane region" description="Helical" evidence="2">
    <location>
        <begin position="44"/>
        <end position="65"/>
    </location>
</feature>
<keyword evidence="2" id="KW-0679">Respiratory chain</keyword>
<comment type="function">
    <text evidence="2">Core subunit of the mitochondrial membrane respiratory chain NADH dehydrogenase (Complex I) which catalyzes electron transfer from NADH through the respiratory chain, using ubiquinone as an electron acceptor. Essential for the catalytic activity and assembly of complex I.</text>
</comment>
<dbReference type="PANTHER" id="PTHR33269">
    <property type="entry name" value="NADH-UBIQUINONE OXIDOREDUCTASE CHAIN 6"/>
    <property type="match status" value="1"/>
</dbReference>
<dbReference type="GO" id="GO:0008137">
    <property type="term" value="F:NADH dehydrogenase (ubiquinone) activity"/>
    <property type="evidence" value="ECO:0007669"/>
    <property type="project" value="UniProtKB-UniRule"/>
</dbReference>
<dbReference type="Pfam" id="PF00499">
    <property type="entry name" value="Oxidored_q3"/>
    <property type="match status" value="1"/>
</dbReference>
<feature type="transmembrane region" description="Helical" evidence="2">
    <location>
        <begin position="103"/>
        <end position="122"/>
    </location>
</feature>
<keyword evidence="2" id="KW-0472">Membrane</keyword>
<comment type="similarity">
    <text evidence="2">Belongs to the complex I subunit 6 family.</text>
</comment>
<dbReference type="EMBL" id="MK321681">
    <property type="protein sequence ID" value="QDX14932.1"/>
    <property type="molecule type" value="Genomic_DNA"/>
</dbReference>
<sequence>MYIILSYNETFTNGYATEALTIIDTICILSSISVIISKNPIVSVLFLIALFLGIACHLLISGISFIGLSYLLVYVGAVSILFLFILMLINIRISELLSDTSNTLPLVLIIALAFNYPLYYVFPSRLPNKSVYNVTYDSGLTDSYLNMAKNQTYDSYTDIVWFASFKIWDGSLAEASHISSIGNIMYTSYSIWLIITSVILLLAMVGAIVITMKHPE</sequence>
<dbReference type="AlphaFoldDB" id="A0A5B8HMY5"/>
<comment type="subcellular location">
    <subcellularLocation>
        <location evidence="2">Mitochondrion membrane</location>
        <topology evidence="2">Multi-pass membrane protein</topology>
    </subcellularLocation>
</comment>
<keyword evidence="2" id="KW-0249">Electron transport</keyword>
<dbReference type="EC" id="7.1.1.2" evidence="2"/>
<keyword evidence="2" id="KW-1133">Transmembrane helix</keyword>
<reference evidence="3" key="1">
    <citation type="submission" date="2018-12" db="EMBL/GenBank/DDBJ databases">
        <title>Complete mitochondrial genome annotation of the lichenized fungus species Ramalina intermedia.</title>
        <authorList>
            <person name="Meese J.M."/>
            <person name="Keepers K.G."/>
            <person name="Pogoda C.S."/>
            <person name="Lendemer J.C."/>
            <person name="Tripp E.A."/>
            <person name="Bailey D.W."/>
            <person name="Kane N.C."/>
        </authorList>
    </citation>
    <scope>NUCLEOTIDE SEQUENCE</scope>
</reference>
<organism evidence="3">
    <name type="scientific">Ramalina intermedia</name>
    <dbReference type="NCBI Taxonomy" id="86788"/>
    <lineage>
        <taxon>Eukaryota</taxon>
        <taxon>Fungi</taxon>
        <taxon>Dikarya</taxon>
        <taxon>Ascomycota</taxon>
        <taxon>Pezizomycotina</taxon>
        <taxon>Lecanoromycetes</taxon>
        <taxon>OSLEUM clade</taxon>
        <taxon>Lecanoromycetidae</taxon>
        <taxon>Lecanorales</taxon>
        <taxon>Lecanorineae</taxon>
        <taxon>Ramalinaceae</taxon>
        <taxon>Ramalina</taxon>
    </lineage>
</organism>
<protein>
    <recommendedName>
        <fullName evidence="2">NADH-ubiquinone oxidoreductase chain 6</fullName>
        <ecNumber evidence="2">7.1.1.2</ecNumber>
    </recommendedName>
</protein>
<dbReference type="RefSeq" id="YP_009687550.1">
    <property type="nucleotide sequence ID" value="NC_044483.1"/>
</dbReference>
<feature type="transmembrane region" description="Helical" evidence="2">
    <location>
        <begin position="189"/>
        <end position="210"/>
    </location>
</feature>
<dbReference type="FunFam" id="1.20.120.1200:FF:000008">
    <property type="entry name" value="NADH-ubiquinone oxidoreductase chain 6"/>
    <property type="match status" value="1"/>
</dbReference>
<gene>
    <name evidence="3" type="primary">nad6</name>
</gene>
<evidence type="ECO:0000313" key="3">
    <source>
        <dbReference type="EMBL" id="QDX14932.1"/>
    </source>
</evidence>
<keyword evidence="2" id="KW-1278">Translocase</keyword>